<protein>
    <submittedName>
        <fullName evidence="5">HAD-IB family hydrolase</fullName>
    </submittedName>
</protein>
<accession>A0ABS2VVR9</accession>
<dbReference type="InterPro" id="IPR050582">
    <property type="entry name" value="HAD-like_SerB"/>
</dbReference>
<comment type="similarity">
    <text evidence="1">Belongs to the HAD-like hydrolase superfamily. SerB family.</text>
</comment>
<keyword evidence="4" id="KW-0460">Magnesium</keyword>
<evidence type="ECO:0000256" key="2">
    <source>
        <dbReference type="ARBA" id="ARBA00022723"/>
    </source>
</evidence>
<keyword evidence="6" id="KW-1185">Reference proteome</keyword>
<dbReference type="InterPro" id="IPR006385">
    <property type="entry name" value="HAD_hydro_SerB1"/>
</dbReference>
<dbReference type="PANTHER" id="PTHR43344:SF13">
    <property type="entry name" value="PHOSPHATASE RV3661-RELATED"/>
    <property type="match status" value="1"/>
</dbReference>
<dbReference type="RefSeq" id="WP_205385282.1">
    <property type="nucleotide sequence ID" value="NZ_JAFFZS010000022.1"/>
</dbReference>
<comment type="caution">
    <text evidence="5">The sequence shown here is derived from an EMBL/GenBank/DDBJ whole genome shotgun (WGS) entry which is preliminary data.</text>
</comment>
<dbReference type="SUPFAM" id="SSF56784">
    <property type="entry name" value="HAD-like"/>
    <property type="match status" value="1"/>
</dbReference>
<name>A0ABS2VVR9_STRAS</name>
<dbReference type="EMBL" id="JAFFZS010000022">
    <property type="protein sequence ID" value="MBN0047144.1"/>
    <property type="molecule type" value="Genomic_DNA"/>
</dbReference>
<dbReference type="Gene3D" id="3.40.50.1000">
    <property type="entry name" value="HAD superfamily/HAD-like"/>
    <property type="match status" value="1"/>
</dbReference>
<proteinExistence type="inferred from homology"/>
<dbReference type="NCBIfam" id="TIGR01490">
    <property type="entry name" value="HAD-SF-IB-hyp1"/>
    <property type="match status" value="1"/>
</dbReference>
<dbReference type="Proteomes" id="UP000788262">
    <property type="component" value="Unassembled WGS sequence"/>
</dbReference>
<evidence type="ECO:0000313" key="6">
    <source>
        <dbReference type="Proteomes" id="UP000788262"/>
    </source>
</evidence>
<gene>
    <name evidence="5" type="ORF">JS756_24160</name>
</gene>
<dbReference type="InterPro" id="IPR036412">
    <property type="entry name" value="HAD-like_sf"/>
</dbReference>
<reference evidence="5 6" key="1">
    <citation type="submission" date="2021-02" db="EMBL/GenBank/DDBJ databases">
        <title>Whole genome sequencing of Streptomyces actuosus VRA1.</title>
        <authorList>
            <person name="Sen G."/>
            <person name="Sen A."/>
        </authorList>
    </citation>
    <scope>NUCLEOTIDE SEQUENCE [LARGE SCALE GENOMIC DNA]</scope>
    <source>
        <strain evidence="5 6">VRA1</strain>
    </source>
</reference>
<keyword evidence="2" id="KW-0479">Metal-binding</keyword>
<keyword evidence="3 5" id="KW-0378">Hydrolase</keyword>
<dbReference type="Gene3D" id="1.20.1440.100">
    <property type="entry name" value="SG protein - dephosphorylation function"/>
    <property type="match status" value="1"/>
</dbReference>
<evidence type="ECO:0000256" key="3">
    <source>
        <dbReference type="ARBA" id="ARBA00022801"/>
    </source>
</evidence>
<organism evidence="5 6">
    <name type="scientific">Streptomyces actuosus</name>
    <dbReference type="NCBI Taxonomy" id="1885"/>
    <lineage>
        <taxon>Bacteria</taxon>
        <taxon>Bacillati</taxon>
        <taxon>Actinomycetota</taxon>
        <taxon>Actinomycetes</taxon>
        <taxon>Kitasatosporales</taxon>
        <taxon>Streptomycetaceae</taxon>
        <taxon>Streptomyces</taxon>
    </lineage>
</organism>
<dbReference type="GO" id="GO:0016787">
    <property type="term" value="F:hydrolase activity"/>
    <property type="evidence" value="ECO:0007669"/>
    <property type="project" value="UniProtKB-KW"/>
</dbReference>
<sequence length="231" mass="24824">MTAAARPGRSTIAFFDVDETVIAEKSLIDFWRHWTARHPARIAPGLPDLRAEAAATRDREALNRSYYRRFAGVPLAVLAAAGQRWFDGYRRGAAAFMSAAVDAVAAHRAAGREVVLVSGSMRPLLSPLAEELGASAVVCTELVVGPDGVLTGEVHRPMIGEAKAEAAVRLMRERGADPRHCYAYGDHESDLALLHAVGRPAVVGGSPTLREEAERLGWPVAPARRGPLESM</sequence>
<evidence type="ECO:0000313" key="5">
    <source>
        <dbReference type="EMBL" id="MBN0047144.1"/>
    </source>
</evidence>
<dbReference type="InterPro" id="IPR023214">
    <property type="entry name" value="HAD_sf"/>
</dbReference>
<evidence type="ECO:0000256" key="4">
    <source>
        <dbReference type="ARBA" id="ARBA00022842"/>
    </source>
</evidence>
<dbReference type="Pfam" id="PF12710">
    <property type="entry name" value="HAD"/>
    <property type="match status" value="1"/>
</dbReference>
<evidence type="ECO:0000256" key="1">
    <source>
        <dbReference type="ARBA" id="ARBA00009184"/>
    </source>
</evidence>
<dbReference type="NCBIfam" id="TIGR01488">
    <property type="entry name" value="HAD-SF-IB"/>
    <property type="match status" value="1"/>
</dbReference>
<dbReference type="PANTHER" id="PTHR43344">
    <property type="entry name" value="PHOSPHOSERINE PHOSPHATASE"/>
    <property type="match status" value="1"/>
</dbReference>